<evidence type="ECO:0000313" key="2">
    <source>
        <dbReference type="EMBL" id="KKU43424.1"/>
    </source>
</evidence>
<dbReference type="SUPFAM" id="SSF56281">
    <property type="entry name" value="Metallo-hydrolase/oxidoreductase"/>
    <property type="match status" value="1"/>
</dbReference>
<name>A0A0G1QEL9_9BACT</name>
<gene>
    <name evidence="2" type="ORF">UX60_C0026G0003</name>
</gene>
<dbReference type="InterPro" id="IPR036866">
    <property type="entry name" value="RibonucZ/Hydroxyglut_hydro"/>
</dbReference>
<dbReference type="Proteomes" id="UP000034487">
    <property type="component" value="Unassembled WGS sequence"/>
</dbReference>
<dbReference type="PANTHER" id="PTHR43546:SF8">
    <property type="entry name" value="METALLO-BETA-LACTAMASE DOMAIN-CONTAINING PROTEIN"/>
    <property type="match status" value="1"/>
</dbReference>
<dbReference type="PANTHER" id="PTHR43546">
    <property type="entry name" value="UPF0173 METAL-DEPENDENT HYDROLASE MJ1163-RELATED"/>
    <property type="match status" value="1"/>
</dbReference>
<dbReference type="Pfam" id="PF12706">
    <property type="entry name" value="Lactamase_B_2"/>
    <property type="match status" value="1"/>
</dbReference>
<dbReference type="AlphaFoldDB" id="A0A0G1QEL9"/>
<dbReference type="EMBL" id="LCMV01000026">
    <property type="protein sequence ID" value="KKU43424.1"/>
    <property type="molecule type" value="Genomic_DNA"/>
</dbReference>
<dbReference type="InterPro" id="IPR001279">
    <property type="entry name" value="Metallo-B-lactamas"/>
</dbReference>
<evidence type="ECO:0000313" key="3">
    <source>
        <dbReference type="Proteomes" id="UP000034487"/>
    </source>
</evidence>
<accession>A0A0G1QEL9</accession>
<dbReference type="InterPro" id="IPR050114">
    <property type="entry name" value="UPF0173_UPF0282_UlaG_hydrolase"/>
</dbReference>
<dbReference type="Gene3D" id="3.60.15.10">
    <property type="entry name" value="Ribonuclease Z/Hydroxyacylglutathione hydrolase-like"/>
    <property type="match status" value="1"/>
</dbReference>
<sequence>MRETTYKGATITALGHDGFRVEIAQPAVSFAFDPYDLSGEVTPVDYVFVSHSHFDHCDISSIRKLLGPKSRVIAPPCCHSELQEFTDQLDIYTGTDKVAIGKITYWAIPAYNLDKFRTPNEVFHPKELGGVGFVVEIPMEGSKNLRFYHAGDTDLVPEMEQVKKIDVAFLPISGTFVMTLDEAIKATELIEPDLAIPMHYGKILGSVADANRFQNLLHDKTQVAVLSTESV</sequence>
<protein>
    <recommendedName>
        <fullName evidence="1">Metallo-beta-lactamase domain-containing protein</fullName>
    </recommendedName>
</protein>
<reference evidence="2 3" key="1">
    <citation type="journal article" date="2015" name="Nature">
        <title>rRNA introns, odd ribosomes, and small enigmatic genomes across a large radiation of phyla.</title>
        <authorList>
            <person name="Brown C.T."/>
            <person name="Hug L.A."/>
            <person name="Thomas B.C."/>
            <person name="Sharon I."/>
            <person name="Castelle C.J."/>
            <person name="Singh A."/>
            <person name="Wilkins M.J."/>
            <person name="Williams K.H."/>
            <person name="Banfield J.F."/>
        </authorList>
    </citation>
    <scope>NUCLEOTIDE SEQUENCE [LARGE SCALE GENOMIC DNA]</scope>
</reference>
<organism evidence="2 3">
    <name type="scientific">Berkelbacteria bacterium GW2011_GWA2_46_7</name>
    <dbReference type="NCBI Taxonomy" id="1618335"/>
    <lineage>
        <taxon>Bacteria</taxon>
        <taxon>Candidatus Berkelbacteria</taxon>
    </lineage>
</organism>
<evidence type="ECO:0000259" key="1">
    <source>
        <dbReference type="Pfam" id="PF12706"/>
    </source>
</evidence>
<comment type="caution">
    <text evidence="2">The sequence shown here is derived from an EMBL/GenBank/DDBJ whole genome shotgun (WGS) entry which is preliminary data.</text>
</comment>
<proteinExistence type="predicted"/>
<feature type="domain" description="Metallo-beta-lactamase" evidence="1">
    <location>
        <begin position="25"/>
        <end position="200"/>
    </location>
</feature>